<feature type="transmembrane region" description="Helical" evidence="18">
    <location>
        <begin position="118"/>
        <end position="140"/>
    </location>
</feature>
<dbReference type="Gene3D" id="2.70.150.10">
    <property type="entry name" value="Calcium-transporting ATPase, cytoplasmic transduction domain A"/>
    <property type="match status" value="1"/>
</dbReference>
<keyword evidence="4" id="KW-0813">Transport</keyword>
<dbReference type="SUPFAM" id="SSF56784">
    <property type="entry name" value="HAD-like"/>
    <property type="match status" value="1"/>
</dbReference>
<name>A0A9D1GCT5_9BACT</name>
<feature type="transmembrane region" description="Helical" evidence="18">
    <location>
        <begin position="707"/>
        <end position="727"/>
    </location>
</feature>
<keyword evidence="8 18" id="KW-0547">Nucleotide-binding</keyword>
<dbReference type="SFLD" id="SFLDF00027">
    <property type="entry name" value="p-type_atpase"/>
    <property type="match status" value="1"/>
</dbReference>
<keyword evidence="15 18" id="KW-0472">Membrane</keyword>
<dbReference type="GO" id="GO:0005507">
    <property type="term" value="F:copper ion binding"/>
    <property type="evidence" value="ECO:0007669"/>
    <property type="project" value="TreeGrafter"/>
</dbReference>
<dbReference type="GO" id="GO:0140581">
    <property type="term" value="F:P-type monovalent copper transporter activity"/>
    <property type="evidence" value="ECO:0007669"/>
    <property type="project" value="UniProtKB-EC"/>
</dbReference>
<dbReference type="Pfam" id="PF00702">
    <property type="entry name" value="Hydrolase"/>
    <property type="match status" value="1"/>
</dbReference>
<feature type="domain" description="HMA" evidence="19">
    <location>
        <begin position="2"/>
        <end position="68"/>
    </location>
</feature>
<dbReference type="InterPro" id="IPR044492">
    <property type="entry name" value="P_typ_ATPase_HD_dom"/>
</dbReference>
<evidence type="ECO:0000256" key="6">
    <source>
        <dbReference type="ARBA" id="ARBA00022692"/>
    </source>
</evidence>
<keyword evidence="12 18" id="KW-1133">Transmembrane helix</keyword>
<evidence type="ECO:0000256" key="13">
    <source>
        <dbReference type="ARBA" id="ARBA00023008"/>
    </source>
</evidence>
<dbReference type="FunFam" id="3.40.50.1000:FF:000144">
    <property type="entry name" value="copper-transporting ATPase 1 isoform X2"/>
    <property type="match status" value="1"/>
</dbReference>
<comment type="subcellular location">
    <subcellularLocation>
        <location evidence="1">Cell membrane</location>
        <topology evidence="1">Multi-pass membrane protein</topology>
    </subcellularLocation>
</comment>
<evidence type="ECO:0000256" key="7">
    <source>
        <dbReference type="ARBA" id="ARBA00022723"/>
    </source>
</evidence>
<evidence type="ECO:0000256" key="16">
    <source>
        <dbReference type="ARBA" id="ARBA00033239"/>
    </source>
</evidence>
<dbReference type="SFLD" id="SFLDG00002">
    <property type="entry name" value="C1.7:_P-type_atpase_like"/>
    <property type="match status" value="1"/>
</dbReference>
<evidence type="ECO:0000259" key="19">
    <source>
        <dbReference type="PROSITE" id="PS50846"/>
    </source>
</evidence>
<keyword evidence="11" id="KW-1278">Translocase</keyword>
<dbReference type="Pfam" id="PF00403">
    <property type="entry name" value="HMA"/>
    <property type="match status" value="1"/>
</dbReference>
<evidence type="ECO:0000256" key="4">
    <source>
        <dbReference type="ARBA" id="ARBA00022448"/>
    </source>
</evidence>
<evidence type="ECO:0000256" key="11">
    <source>
        <dbReference type="ARBA" id="ARBA00022967"/>
    </source>
</evidence>
<keyword evidence="6 18" id="KW-0812">Transmembrane</keyword>
<feature type="transmembrane region" description="Helical" evidence="18">
    <location>
        <begin position="94"/>
        <end position="112"/>
    </location>
</feature>
<evidence type="ECO:0000256" key="1">
    <source>
        <dbReference type="ARBA" id="ARBA00004651"/>
    </source>
</evidence>
<keyword evidence="14" id="KW-0406">Ion transport</keyword>
<dbReference type="NCBIfam" id="TIGR01494">
    <property type="entry name" value="ATPase_P-type"/>
    <property type="match status" value="1"/>
</dbReference>
<evidence type="ECO:0000313" key="20">
    <source>
        <dbReference type="EMBL" id="HIT38747.1"/>
    </source>
</evidence>
<evidence type="ECO:0000256" key="15">
    <source>
        <dbReference type="ARBA" id="ARBA00023136"/>
    </source>
</evidence>
<dbReference type="InterPro" id="IPR027256">
    <property type="entry name" value="P-typ_ATPase_IB"/>
</dbReference>
<keyword evidence="7 18" id="KW-0479">Metal-binding</keyword>
<feature type="transmembrane region" description="Helical" evidence="18">
    <location>
        <begin position="364"/>
        <end position="387"/>
    </location>
</feature>
<dbReference type="SFLD" id="SFLDS00003">
    <property type="entry name" value="Haloacid_Dehalogenase"/>
    <property type="match status" value="1"/>
</dbReference>
<dbReference type="CDD" id="cd02094">
    <property type="entry name" value="P-type_ATPase_Cu-like"/>
    <property type="match status" value="1"/>
</dbReference>
<dbReference type="SUPFAM" id="SSF55008">
    <property type="entry name" value="HMA, heavy metal-associated domain"/>
    <property type="match status" value="1"/>
</dbReference>
<sequence length="732" mass="80141">MIKSILPVLEMSCAVCANNVESTVKKLPGVRSAVVNFAAENLLVEYDPTILSLEKIQAAVQAAGYDLIISEEEKEKQREAASLRHYKSLRNRMLVAWVFAIPLMVVSMGFMHTPHIEWVLLGLTLPILLYSGQSFYVHAWKQLKQRTSNMDTLVALSTLTAFLLSLLMTLFPGYWGDYGIEIHVYYEASGMIVAFVLIGKFMEERAKRSTSSALKSLMGLQPQTALKITESGKTEVNIATLKIGDRILVRPGEKVAVDGFVIEGESFVDESMINGEPIPADKKAGDKVLAGTINHDGVLTIEARAVGAQTLLSQIVRRVQEAQGSKAPAQRLADRISRKFVPTIIILAILTFIGWEYFYEGPGVLAYSLLAAISVLVIACPCALGLATPTALMVGIGKAAREHILIKDAVALEKMGQIDSIVLDKTGTLTQGRPEVIDIIWLKPADDRYIDLLIAAETQSQHPLAKAIVSHWNDRIPGKPLIEHFENISGKGIEIKSREETFRIGNRSFVFTDSALSPETEEKISSWLSEGKSVVYYGSHEGIIAIIAIADRIKKSSAEAVTQLQQLGIEVYMLTGDNEATARSVAQSVGITRFKAEVLPQDKEDFVSDLQKAGKTVAMVGDGINDSQALACADVSIAMGQGTDIAMQVAMVTLMNSDLLLLTRAIRLSRSTTRIIRENLFWAFIYNVVCIPIAAGILFPINGWMLNPMWASAAMAFSSVSVVLNSLRLKWK</sequence>
<dbReference type="NCBIfam" id="TIGR01511">
    <property type="entry name" value="ATPase-IB1_Cu"/>
    <property type="match status" value="1"/>
</dbReference>
<dbReference type="EC" id="7.2.2.8" evidence="3"/>
<dbReference type="SUPFAM" id="SSF81653">
    <property type="entry name" value="Calcium ATPase, transduction domain A"/>
    <property type="match status" value="1"/>
</dbReference>
<dbReference type="PANTHER" id="PTHR43520:SF8">
    <property type="entry name" value="P-TYPE CU(+) TRANSPORTER"/>
    <property type="match status" value="1"/>
</dbReference>
<evidence type="ECO:0000256" key="9">
    <source>
        <dbReference type="ARBA" id="ARBA00022796"/>
    </source>
</evidence>
<dbReference type="InterPro" id="IPR008250">
    <property type="entry name" value="ATPase_P-typ_transduc_dom_A_sf"/>
</dbReference>
<feature type="transmembrane region" description="Helical" evidence="18">
    <location>
        <begin position="183"/>
        <end position="202"/>
    </location>
</feature>
<dbReference type="CDD" id="cd00371">
    <property type="entry name" value="HMA"/>
    <property type="match status" value="1"/>
</dbReference>
<dbReference type="InterPro" id="IPR001757">
    <property type="entry name" value="P_typ_ATPase"/>
</dbReference>
<evidence type="ECO:0000313" key="21">
    <source>
        <dbReference type="Proteomes" id="UP000886722"/>
    </source>
</evidence>
<comment type="catalytic activity">
    <reaction evidence="17">
        <text>Cu(+)(in) + ATP + H2O = Cu(+)(out) + ADP + phosphate + H(+)</text>
        <dbReference type="Rhea" id="RHEA:25792"/>
        <dbReference type="ChEBI" id="CHEBI:15377"/>
        <dbReference type="ChEBI" id="CHEBI:15378"/>
        <dbReference type="ChEBI" id="CHEBI:30616"/>
        <dbReference type="ChEBI" id="CHEBI:43474"/>
        <dbReference type="ChEBI" id="CHEBI:49552"/>
        <dbReference type="ChEBI" id="CHEBI:456216"/>
        <dbReference type="EC" id="7.2.2.8"/>
    </reaction>
</comment>
<keyword evidence="10 18" id="KW-0067">ATP-binding</keyword>
<dbReference type="FunFam" id="2.70.150.10:FF:000020">
    <property type="entry name" value="Copper-exporting P-type ATPase A"/>
    <property type="match status" value="1"/>
</dbReference>
<dbReference type="InterPro" id="IPR023298">
    <property type="entry name" value="ATPase_P-typ_TM_dom_sf"/>
</dbReference>
<dbReference type="PROSITE" id="PS01229">
    <property type="entry name" value="COF_2"/>
    <property type="match status" value="1"/>
</dbReference>
<reference evidence="20" key="1">
    <citation type="submission" date="2020-10" db="EMBL/GenBank/DDBJ databases">
        <authorList>
            <person name="Gilroy R."/>
        </authorList>
    </citation>
    <scope>NUCLEOTIDE SEQUENCE</scope>
    <source>
        <strain evidence="20">21143</strain>
    </source>
</reference>
<dbReference type="Gene3D" id="3.30.70.100">
    <property type="match status" value="1"/>
</dbReference>
<dbReference type="PROSITE" id="PS50846">
    <property type="entry name" value="HMA_2"/>
    <property type="match status" value="1"/>
</dbReference>
<dbReference type="InterPro" id="IPR036412">
    <property type="entry name" value="HAD-like_sf"/>
</dbReference>
<dbReference type="GO" id="GO:0016887">
    <property type="term" value="F:ATP hydrolysis activity"/>
    <property type="evidence" value="ECO:0007669"/>
    <property type="project" value="InterPro"/>
</dbReference>
<dbReference type="Gene3D" id="3.40.1110.10">
    <property type="entry name" value="Calcium-transporting ATPase, cytoplasmic domain N"/>
    <property type="match status" value="1"/>
</dbReference>
<gene>
    <name evidence="20" type="ORF">IAD06_01720</name>
</gene>
<dbReference type="InterPro" id="IPR059000">
    <property type="entry name" value="ATPase_P-type_domA"/>
</dbReference>
<evidence type="ECO:0000256" key="18">
    <source>
        <dbReference type="RuleBase" id="RU362081"/>
    </source>
</evidence>
<dbReference type="InterPro" id="IPR023299">
    <property type="entry name" value="ATPase_P-typ_cyto_dom_N"/>
</dbReference>
<organism evidence="20 21">
    <name type="scientific">Candidatus Caccoplasma intestinavium</name>
    <dbReference type="NCBI Taxonomy" id="2840716"/>
    <lineage>
        <taxon>Bacteria</taxon>
        <taxon>Pseudomonadati</taxon>
        <taxon>Bacteroidota</taxon>
        <taxon>Bacteroidia</taxon>
        <taxon>Bacteroidales</taxon>
        <taxon>Bacteroidaceae</taxon>
        <taxon>Bacteroidaceae incertae sedis</taxon>
        <taxon>Candidatus Caccoplasma</taxon>
    </lineage>
</organism>
<dbReference type="InterPro" id="IPR006121">
    <property type="entry name" value="HMA_dom"/>
</dbReference>
<evidence type="ECO:0000256" key="5">
    <source>
        <dbReference type="ARBA" id="ARBA00022475"/>
    </source>
</evidence>
<dbReference type="AlphaFoldDB" id="A0A9D1GCT5"/>
<dbReference type="GO" id="GO:0005886">
    <property type="term" value="C:plasma membrane"/>
    <property type="evidence" value="ECO:0007669"/>
    <property type="project" value="UniProtKB-SubCell"/>
</dbReference>
<evidence type="ECO:0000256" key="12">
    <source>
        <dbReference type="ARBA" id="ARBA00022989"/>
    </source>
</evidence>
<evidence type="ECO:0000256" key="2">
    <source>
        <dbReference type="ARBA" id="ARBA00006024"/>
    </source>
</evidence>
<protein>
    <recommendedName>
        <fullName evidence="3">P-type Cu(+) transporter</fullName>
        <ecNumber evidence="3">7.2.2.8</ecNumber>
    </recommendedName>
    <alternativeName>
        <fullName evidence="16">Cu(+)-exporting ATPase</fullName>
    </alternativeName>
</protein>
<dbReference type="InterPro" id="IPR023214">
    <property type="entry name" value="HAD_sf"/>
</dbReference>
<proteinExistence type="inferred from homology"/>
<evidence type="ECO:0000256" key="10">
    <source>
        <dbReference type="ARBA" id="ARBA00022840"/>
    </source>
</evidence>
<evidence type="ECO:0000256" key="8">
    <source>
        <dbReference type="ARBA" id="ARBA00022741"/>
    </source>
</evidence>
<evidence type="ECO:0000256" key="14">
    <source>
        <dbReference type="ARBA" id="ARBA00023065"/>
    </source>
</evidence>
<comment type="similarity">
    <text evidence="2 18">Belongs to the cation transport ATPase (P-type) (TC 3.A.3) family. Type IB subfamily.</text>
</comment>
<dbReference type="PRINTS" id="PR00943">
    <property type="entry name" value="CUATPASE"/>
</dbReference>
<feature type="transmembrane region" description="Helical" evidence="18">
    <location>
        <begin position="680"/>
        <end position="701"/>
    </location>
</feature>
<dbReference type="EMBL" id="DVKT01000009">
    <property type="protein sequence ID" value="HIT38747.1"/>
    <property type="molecule type" value="Genomic_DNA"/>
</dbReference>
<dbReference type="Pfam" id="PF00122">
    <property type="entry name" value="E1-E2_ATPase"/>
    <property type="match status" value="1"/>
</dbReference>
<dbReference type="NCBIfam" id="TIGR01525">
    <property type="entry name" value="ATPase-IB_hvy"/>
    <property type="match status" value="1"/>
</dbReference>
<dbReference type="GO" id="GO:0043682">
    <property type="term" value="F:P-type divalent copper transporter activity"/>
    <property type="evidence" value="ECO:0007669"/>
    <property type="project" value="TreeGrafter"/>
</dbReference>
<dbReference type="PANTHER" id="PTHR43520">
    <property type="entry name" value="ATP7, ISOFORM B"/>
    <property type="match status" value="1"/>
</dbReference>
<dbReference type="PRINTS" id="PR00119">
    <property type="entry name" value="CATATPASE"/>
</dbReference>
<dbReference type="FunFam" id="3.30.70.100:FF:000001">
    <property type="entry name" value="ATPase copper transporting beta"/>
    <property type="match status" value="1"/>
</dbReference>
<dbReference type="Proteomes" id="UP000886722">
    <property type="component" value="Unassembled WGS sequence"/>
</dbReference>
<evidence type="ECO:0000256" key="3">
    <source>
        <dbReference type="ARBA" id="ARBA00012517"/>
    </source>
</evidence>
<dbReference type="PROSITE" id="PS00154">
    <property type="entry name" value="ATPASE_E1_E2"/>
    <property type="match status" value="1"/>
</dbReference>
<dbReference type="InterPro" id="IPR018303">
    <property type="entry name" value="ATPase_P-typ_P_site"/>
</dbReference>
<comment type="caution">
    <text evidence="20">The sequence shown here is derived from an EMBL/GenBank/DDBJ whole genome shotgun (WGS) entry which is preliminary data.</text>
</comment>
<feature type="transmembrane region" description="Helical" evidence="18">
    <location>
        <begin position="152"/>
        <end position="171"/>
    </location>
</feature>
<keyword evidence="5 18" id="KW-1003">Cell membrane</keyword>
<dbReference type="Gene3D" id="3.40.50.1000">
    <property type="entry name" value="HAD superfamily/HAD-like"/>
    <property type="match status" value="1"/>
</dbReference>
<dbReference type="GO" id="GO:0055070">
    <property type="term" value="P:copper ion homeostasis"/>
    <property type="evidence" value="ECO:0007669"/>
    <property type="project" value="TreeGrafter"/>
</dbReference>
<dbReference type="SUPFAM" id="SSF81665">
    <property type="entry name" value="Calcium ATPase, transmembrane domain M"/>
    <property type="match status" value="1"/>
</dbReference>
<accession>A0A9D1GCT5</accession>
<dbReference type="InterPro" id="IPR036163">
    <property type="entry name" value="HMA_dom_sf"/>
</dbReference>
<dbReference type="GO" id="GO:0005524">
    <property type="term" value="F:ATP binding"/>
    <property type="evidence" value="ECO:0007669"/>
    <property type="project" value="UniProtKB-UniRule"/>
</dbReference>
<reference evidence="20" key="2">
    <citation type="journal article" date="2021" name="PeerJ">
        <title>Extensive microbial diversity within the chicken gut microbiome revealed by metagenomics and culture.</title>
        <authorList>
            <person name="Gilroy R."/>
            <person name="Ravi A."/>
            <person name="Getino M."/>
            <person name="Pursley I."/>
            <person name="Horton D.L."/>
            <person name="Alikhan N.F."/>
            <person name="Baker D."/>
            <person name="Gharbi K."/>
            <person name="Hall N."/>
            <person name="Watson M."/>
            <person name="Adriaenssens E.M."/>
            <person name="Foster-Nyarko E."/>
            <person name="Jarju S."/>
            <person name="Secka A."/>
            <person name="Antonio M."/>
            <person name="Oren A."/>
            <person name="Chaudhuri R.R."/>
            <person name="La Ragione R."/>
            <person name="Hildebrand F."/>
            <person name="Pallen M.J."/>
        </authorList>
    </citation>
    <scope>NUCLEOTIDE SEQUENCE</scope>
    <source>
        <strain evidence="20">21143</strain>
    </source>
</reference>
<dbReference type="GO" id="GO:0060003">
    <property type="term" value="P:copper ion export"/>
    <property type="evidence" value="ECO:0007669"/>
    <property type="project" value="UniProtKB-ARBA"/>
</dbReference>
<evidence type="ECO:0000256" key="17">
    <source>
        <dbReference type="ARBA" id="ARBA00049289"/>
    </source>
</evidence>
<keyword evidence="9" id="KW-0187">Copper transport</keyword>
<feature type="transmembrane region" description="Helical" evidence="18">
    <location>
        <begin position="340"/>
        <end position="358"/>
    </location>
</feature>
<keyword evidence="13" id="KW-0186">Copper</keyword>